<organism evidence="3 4">
    <name type="scientific">Halostreptopolyspora alba</name>
    <dbReference type="NCBI Taxonomy" id="2487137"/>
    <lineage>
        <taxon>Bacteria</taxon>
        <taxon>Bacillati</taxon>
        <taxon>Actinomycetota</taxon>
        <taxon>Actinomycetes</taxon>
        <taxon>Streptosporangiales</taxon>
        <taxon>Nocardiopsidaceae</taxon>
        <taxon>Halostreptopolyspora</taxon>
    </lineage>
</organism>
<dbReference type="Proteomes" id="UP000269198">
    <property type="component" value="Unassembled WGS sequence"/>
</dbReference>
<dbReference type="InterPro" id="IPR012551">
    <property type="entry name" value="DUF1707_SHOCT-like"/>
</dbReference>
<dbReference type="OrthoDB" id="4772576at2"/>
<sequence length="192" mass="20638">MRSTPPECPVPRRRVSEAKREVAVTRLNRAFAEGRLTMVEFHERLSAVCVATFDDELDVLLGDLPPSEDGPDDRGETIELSTGSGTVKRSGVWGVPRRLRITSDSGTVRLNLTSARIAHPVVDIELAVDIGTVVITLPRGASANVEALTTRDGAISSRVAAASTIGAVHLRVSGHVILGTVRLRYGLPRCPR</sequence>
<protein>
    <submittedName>
        <fullName evidence="3">DUF1707 domain-containing protein</fullName>
    </submittedName>
</protein>
<dbReference type="PANTHER" id="PTHR40763">
    <property type="entry name" value="MEMBRANE PROTEIN-RELATED"/>
    <property type="match status" value="1"/>
</dbReference>
<feature type="region of interest" description="Disordered" evidence="1">
    <location>
        <begin position="63"/>
        <end position="89"/>
    </location>
</feature>
<evidence type="ECO:0000313" key="3">
    <source>
        <dbReference type="EMBL" id="RNL84619.1"/>
    </source>
</evidence>
<accession>A0A3N0EA69</accession>
<proteinExistence type="predicted"/>
<dbReference type="EMBL" id="RJMB01000010">
    <property type="protein sequence ID" value="RNL84619.1"/>
    <property type="molecule type" value="Genomic_DNA"/>
</dbReference>
<evidence type="ECO:0000256" key="1">
    <source>
        <dbReference type="SAM" id="MobiDB-lite"/>
    </source>
</evidence>
<dbReference type="AlphaFoldDB" id="A0A3N0EA69"/>
<evidence type="ECO:0000259" key="2">
    <source>
        <dbReference type="Pfam" id="PF08044"/>
    </source>
</evidence>
<comment type="caution">
    <text evidence="3">The sequence shown here is derived from an EMBL/GenBank/DDBJ whole genome shotgun (WGS) entry which is preliminary data.</text>
</comment>
<name>A0A3N0EA69_9ACTN</name>
<dbReference type="RefSeq" id="WP_123201436.1">
    <property type="nucleotide sequence ID" value="NZ_RJMB01000010.1"/>
</dbReference>
<evidence type="ECO:0000313" key="4">
    <source>
        <dbReference type="Proteomes" id="UP000269198"/>
    </source>
</evidence>
<dbReference type="PANTHER" id="PTHR40763:SF5">
    <property type="entry name" value="MEMBRANE PROTEIN"/>
    <property type="match status" value="1"/>
</dbReference>
<keyword evidence="4" id="KW-1185">Reference proteome</keyword>
<feature type="domain" description="DUF1707" evidence="2">
    <location>
        <begin position="14"/>
        <end position="65"/>
    </location>
</feature>
<reference evidence="3 4" key="1">
    <citation type="submission" date="2018-11" db="EMBL/GenBank/DDBJ databases">
        <title>The genome draft of YIM 96095.</title>
        <authorList>
            <person name="Tang S.-K."/>
            <person name="Chunyu W.-X."/>
            <person name="Feng Y.-Z."/>
        </authorList>
    </citation>
    <scope>NUCLEOTIDE SEQUENCE [LARGE SCALE GENOMIC DNA]</scope>
    <source>
        <strain evidence="3 4">YIM 96095</strain>
    </source>
</reference>
<dbReference type="Pfam" id="PF08044">
    <property type="entry name" value="DUF1707"/>
    <property type="match status" value="1"/>
</dbReference>
<gene>
    <name evidence="3" type="ORF">EFW17_11990</name>
</gene>